<evidence type="ECO:0008006" key="5">
    <source>
        <dbReference type="Google" id="ProtNLM"/>
    </source>
</evidence>
<keyword evidence="4" id="KW-1185">Reference proteome</keyword>
<organism evidence="3 4">
    <name type="scientific">Georgenia halophila</name>
    <dbReference type="NCBI Taxonomy" id="620889"/>
    <lineage>
        <taxon>Bacteria</taxon>
        <taxon>Bacillati</taxon>
        <taxon>Actinomycetota</taxon>
        <taxon>Actinomycetes</taxon>
        <taxon>Micrococcales</taxon>
        <taxon>Bogoriellaceae</taxon>
        <taxon>Georgenia</taxon>
    </lineage>
</organism>
<keyword evidence="2" id="KW-0812">Transmembrane</keyword>
<feature type="compositionally biased region" description="Basic and acidic residues" evidence="1">
    <location>
        <begin position="91"/>
        <end position="100"/>
    </location>
</feature>
<name>A0ABP8L092_9MICO</name>
<proteinExistence type="predicted"/>
<keyword evidence="2" id="KW-0472">Membrane</keyword>
<dbReference type="RefSeq" id="WP_345215492.1">
    <property type="nucleotide sequence ID" value="NZ_BAABGN010000003.1"/>
</dbReference>
<feature type="region of interest" description="Disordered" evidence="1">
    <location>
        <begin position="66"/>
        <end position="100"/>
    </location>
</feature>
<sequence length="100" mass="11116">MYDRFLRRSIRGTLGLSAIAIAAFVLLFVFDRLSSEGLFVSIAVVVGVALVILFTAFRQASERARRRAETASTLDRTASTDPQISEAGYDPMRKFRSPNE</sequence>
<feature type="transmembrane region" description="Helical" evidence="2">
    <location>
        <begin position="12"/>
        <end position="30"/>
    </location>
</feature>
<accession>A0ABP8L092</accession>
<evidence type="ECO:0000256" key="2">
    <source>
        <dbReference type="SAM" id="Phobius"/>
    </source>
</evidence>
<evidence type="ECO:0000313" key="3">
    <source>
        <dbReference type="EMBL" id="GAA4419773.1"/>
    </source>
</evidence>
<evidence type="ECO:0000256" key="1">
    <source>
        <dbReference type="SAM" id="MobiDB-lite"/>
    </source>
</evidence>
<comment type="caution">
    <text evidence="3">The sequence shown here is derived from an EMBL/GenBank/DDBJ whole genome shotgun (WGS) entry which is preliminary data.</text>
</comment>
<feature type="compositionally biased region" description="Polar residues" evidence="1">
    <location>
        <begin position="74"/>
        <end position="83"/>
    </location>
</feature>
<gene>
    <name evidence="3" type="ORF">GCM10023169_10770</name>
</gene>
<protein>
    <recommendedName>
        <fullName evidence="5">DUF4229 domain-containing protein</fullName>
    </recommendedName>
</protein>
<evidence type="ECO:0000313" key="4">
    <source>
        <dbReference type="Proteomes" id="UP001500622"/>
    </source>
</evidence>
<dbReference type="EMBL" id="BAABGN010000003">
    <property type="protein sequence ID" value="GAA4419773.1"/>
    <property type="molecule type" value="Genomic_DNA"/>
</dbReference>
<keyword evidence="2" id="KW-1133">Transmembrane helix</keyword>
<dbReference type="Proteomes" id="UP001500622">
    <property type="component" value="Unassembled WGS sequence"/>
</dbReference>
<feature type="transmembrane region" description="Helical" evidence="2">
    <location>
        <begin position="36"/>
        <end position="57"/>
    </location>
</feature>
<reference evidence="4" key="1">
    <citation type="journal article" date="2019" name="Int. J. Syst. Evol. Microbiol.">
        <title>The Global Catalogue of Microorganisms (GCM) 10K type strain sequencing project: providing services to taxonomists for standard genome sequencing and annotation.</title>
        <authorList>
            <consortium name="The Broad Institute Genomics Platform"/>
            <consortium name="The Broad Institute Genome Sequencing Center for Infectious Disease"/>
            <person name="Wu L."/>
            <person name="Ma J."/>
        </authorList>
    </citation>
    <scope>NUCLEOTIDE SEQUENCE [LARGE SCALE GENOMIC DNA]</scope>
    <source>
        <strain evidence="4">JCM 17810</strain>
    </source>
</reference>